<keyword evidence="1" id="KW-0732">Signal</keyword>
<dbReference type="EMBL" id="FOXP01000001">
    <property type="protein sequence ID" value="SFP39242.1"/>
    <property type="molecule type" value="Genomic_DNA"/>
</dbReference>
<gene>
    <name evidence="2" type="ORF">SAMN04488241_101338</name>
</gene>
<dbReference type="RefSeq" id="WP_093330435.1">
    <property type="nucleotide sequence ID" value="NZ_FOXP01000001.1"/>
</dbReference>
<feature type="signal peptide" evidence="1">
    <location>
        <begin position="1"/>
        <end position="21"/>
    </location>
</feature>
<evidence type="ECO:0008006" key="4">
    <source>
        <dbReference type="Google" id="ProtNLM"/>
    </source>
</evidence>
<dbReference type="STRING" id="634430.SAMN04488241_101338"/>
<sequence length="225" mass="23463">MRPTFLSLAVVAALAPVAAQAQSARDLLVQAAFEDRSKPVAAARIERVIALTAAASARNPDDQEAVVVGATALGYRAKLSGNRSQAVAARHAFEAAAGRFPRNAEAQVALGAWHMGIISKVGRLVGRVIGAQKNVGLAALDRSVALGGNRAMFAGLSALLRLQADADDARGRALAEQAARAPTPTAIDRYMQRACTAVLAPLRNGDDRTASALADRLLPLGWVRD</sequence>
<protein>
    <recommendedName>
        <fullName evidence="4">Tetratricopeptide repeat-containing protein</fullName>
    </recommendedName>
</protein>
<accession>A0A1I5PZ02</accession>
<evidence type="ECO:0000313" key="2">
    <source>
        <dbReference type="EMBL" id="SFP39242.1"/>
    </source>
</evidence>
<evidence type="ECO:0000313" key="3">
    <source>
        <dbReference type="Proteomes" id="UP000199586"/>
    </source>
</evidence>
<organism evidence="2 3">
    <name type="scientific">Sphingomonas rubra</name>
    <dbReference type="NCBI Taxonomy" id="634430"/>
    <lineage>
        <taxon>Bacteria</taxon>
        <taxon>Pseudomonadati</taxon>
        <taxon>Pseudomonadota</taxon>
        <taxon>Alphaproteobacteria</taxon>
        <taxon>Sphingomonadales</taxon>
        <taxon>Sphingomonadaceae</taxon>
        <taxon>Sphingomonas</taxon>
    </lineage>
</organism>
<name>A0A1I5PZ02_9SPHN</name>
<reference evidence="2 3" key="1">
    <citation type="submission" date="2016-10" db="EMBL/GenBank/DDBJ databases">
        <authorList>
            <person name="de Groot N.N."/>
        </authorList>
    </citation>
    <scope>NUCLEOTIDE SEQUENCE [LARGE SCALE GENOMIC DNA]</scope>
    <source>
        <strain evidence="2 3">CGMCC 1.9113</strain>
    </source>
</reference>
<proteinExistence type="predicted"/>
<dbReference type="Proteomes" id="UP000199586">
    <property type="component" value="Unassembled WGS sequence"/>
</dbReference>
<dbReference type="AlphaFoldDB" id="A0A1I5PZ02"/>
<feature type="chain" id="PRO_5011510569" description="Tetratricopeptide repeat-containing protein" evidence="1">
    <location>
        <begin position="22"/>
        <end position="225"/>
    </location>
</feature>
<evidence type="ECO:0000256" key="1">
    <source>
        <dbReference type="SAM" id="SignalP"/>
    </source>
</evidence>
<dbReference type="OrthoDB" id="7596664at2"/>
<keyword evidence="3" id="KW-1185">Reference proteome</keyword>